<feature type="region of interest" description="Disordered" evidence="15">
    <location>
        <begin position="2471"/>
        <end position="2500"/>
    </location>
</feature>
<evidence type="ECO:0000256" key="1">
    <source>
        <dbReference type="ARBA" id="ARBA00004430"/>
    </source>
</evidence>
<evidence type="ECO:0000259" key="16">
    <source>
        <dbReference type="SMART" id="SM00382"/>
    </source>
</evidence>
<dbReference type="Pfam" id="PF18199">
    <property type="entry name" value="Dynein_C"/>
    <property type="match status" value="1"/>
</dbReference>
<gene>
    <name evidence="17" type="ORF">CAPTEDRAFT_211041</name>
</gene>
<dbReference type="GO" id="GO:0005524">
    <property type="term" value="F:ATP binding"/>
    <property type="evidence" value="ECO:0007669"/>
    <property type="project" value="UniProtKB-KW"/>
</dbReference>
<dbReference type="InterPro" id="IPR027417">
    <property type="entry name" value="P-loop_NTPase"/>
</dbReference>
<dbReference type="GO" id="GO:0051959">
    <property type="term" value="F:dynein light intermediate chain binding"/>
    <property type="evidence" value="ECO:0007669"/>
    <property type="project" value="InterPro"/>
</dbReference>
<dbReference type="InterPro" id="IPR043160">
    <property type="entry name" value="Dynein_C_barrel"/>
</dbReference>
<feature type="domain" description="AAA+ ATPase" evidence="16">
    <location>
        <begin position="1137"/>
        <end position="1306"/>
    </location>
</feature>
<dbReference type="Pfam" id="PF03028">
    <property type="entry name" value="Dynein_heavy"/>
    <property type="match status" value="1"/>
</dbReference>
<dbReference type="PANTHER" id="PTHR22878:SF68">
    <property type="entry name" value="DYNEIN HEAVY CHAIN 6, AXONEMAL-LIKE"/>
    <property type="match status" value="1"/>
</dbReference>
<evidence type="ECO:0000256" key="2">
    <source>
        <dbReference type="ARBA" id="ARBA00008887"/>
    </source>
</evidence>
<evidence type="ECO:0000256" key="7">
    <source>
        <dbReference type="ARBA" id="ARBA00022840"/>
    </source>
</evidence>
<dbReference type="InterPro" id="IPR024317">
    <property type="entry name" value="Dynein_heavy_chain_D4_dom"/>
</dbReference>
<feature type="compositionally biased region" description="Basic and acidic residues" evidence="15">
    <location>
        <begin position="2483"/>
        <end position="2499"/>
    </location>
</feature>
<dbReference type="EMBL" id="KB294417">
    <property type="protein sequence ID" value="ELU14607.1"/>
    <property type="molecule type" value="Genomic_DNA"/>
</dbReference>
<keyword evidence="3" id="KW-0963">Cytoplasm</keyword>
<dbReference type="Gene3D" id="1.20.920.20">
    <property type="match status" value="1"/>
</dbReference>
<dbReference type="FunFam" id="1.20.58.1120:FF:000001">
    <property type="entry name" value="dynein heavy chain 2, axonemal"/>
    <property type="match status" value="1"/>
</dbReference>
<dbReference type="InterPro" id="IPR041466">
    <property type="entry name" value="Dynein_AAA5_ext"/>
</dbReference>
<protein>
    <recommendedName>
        <fullName evidence="16">AAA+ ATPase domain-containing protein</fullName>
    </recommendedName>
</protein>
<dbReference type="Pfam" id="PF17852">
    <property type="entry name" value="Dynein_AAA_lid"/>
    <property type="match status" value="1"/>
</dbReference>
<evidence type="ECO:0000313" key="18">
    <source>
        <dbReference type="EnsemblMetazoa" id="CapteP211041"/>
    </source>
</evidence>
<keyword evidence="5" id="KW-0677">Repeat</keyword>
<evidence type="ECO:0000256" key="5">
    <source>
        <dbReference type="ARBA" id="ARBA00022737"/>
    </source>
</evidence>
<keyword evidence="7" id="KW-0067">ATP-binding</keyword>
<dbReference type="Pfam" id="PF12780">
    <property type="entry name" value="AAA_8"/>
    <property type="match status" value="1"/>
</dbReference>
<evidence type="ECO:0000256" key="12">
    <source>
        <dbReference type="ARBA" id="ARBA00023212"/>
    </source>
</evidence>
<keyword evidence="9 14" id="KW-0175">Coiled coil</keyword>
<dbReference type="FunFam" id="3.40.50.300:FF:000063">
    <property type="entry name" value="dynein heavy chain 6, axonemal"/>
    <property type="match status" value="1"/>
</dbReference>
<sequence length="3177" mass="360708">MSATTMPMITDLCNPTLKPRHWESIEQILDFQFTEEEPLTLGALLEIDAFRSMEAIQEVSSQASSEASLEGILKKVDDSWKTMEFVVLPYKDYKDVFILGGTDDIQVLLDDSNINIQTIASSRHVGPIKPRVEEWVKQLDLFGKTLDEWLNCQRNWLYLESIFSAPDIARQLPAEAKMFLTVDKSYKEIMRKVNKVPSAIRAGTQPGLLETLQNNNALLDQIQKCLEAYLESKRVIFPRFYFLSNDELLEILAQTRNPLAVQPHLRKCFDAIARLEFGIQAPASGDVKNEAGESEIQYSNDILAMMSPEAEKVSLGKGLKARGNVEDWLGKVEEAMFSNLRKLVKGAIGDYERKTRDEWVLCHASQIVLTVSQMMWCRDVTEVLEGDFNRAEAMREFETKSYKDLNQLACIVRGDLDKLARAILCALITLDVHARDMITEMVKHNVDNVSNFEWQKQLRYYWDYDMDNCVVRMSSSLYVYGYEYLGASPRLVITPLTDRCYLCLMGALQLDLGGAPAGPAGTGKTETTKDLAKSLAKQCVVFNCSDGLDFKMMGRFFSGLAQSGAWCCFDEFNRIYIEVLSVIAQQLITIRNAKMSKLSRFMFEGREIKLINTCASFITMNPGYAGRTELPDNLKALFRPISMMVPDYCLIAEVILYSEGFESSKNLAQKMTQMYKLCSEQLSQQDHYDFGMRALKSVLVMAGSLKRQNPDKDEDVVLIRALRDSNLPKFLKDDAVLFQAILSDLFPGVEIPDHDYGRLKDEIEDVTRANGLQVVDTQTKKVIQLYETMVVRHGVMLVGPTGGGKTVIYKNLQTTCGNLNAAGLEKENEFYKPVHTYILNPKSITMGELYGEVNTLTLEWKDGLMGLTVRHTVTDKTDDHQWVICDGPVDALWIENMNTVLDDNKMLCLANSERIKFTPFIHMLFEVQDLAVASPATVSRCGMVYIDSEELRWLPYVTTFMDDNGKRLKEETKEYIMELFKRYIDPGLKFISKKCTQAMQQVDVSKVVTLCKLLESLLLGSHSQVDLHMDPGKLHPFICTIFIFCYVWSIGGNIIDANWDAFDTFVRQLFEDNSDAKLPNVGDLWGCYVDFDMKRMDSWERIVPTFKYNKEMPFFDMLVPTTDTVRFGYLLEKLLQAKHSVLFTGGTGVGKSVIAKDMLLSIADKANYNPVFINFSAQTSSMRTQEMIEGKMEKKRKTILGAPVGKRIIIFVDDLNMPKLDTYGSQPPIELLRQFQDFGGMYDREKFFWKELQDLTICAACAPPGGGRNPVTARFVRHFSMFCLPPPSEHSLKHMFTSILGGFLYDFTHAVRQCVEPIVNAAVDIYSRMSSDFLPTPAKSHYVFNLRDLSKCVQVIRESKQIFHLFCHESLRVFHDRLIDNDDKAMFNQILSEMASKHFNENKEPDSFVNEPIIFGDYINYLDDYNMQSSKEMKLVFFMDAIEHISRISRMIRQQRGNALLVGVGGTGKQSLTRLASHVNGCKCFQIELSRGYDYSAFQEDLKKLYDMAGVKNLNTVFLFTDTQIVVEEFLEDINNILNSGEVPNLFEADELERVIIGCRPGAKEAGIAEGDRDGIFEFFINRVRSNLHIVLCMSPVGSNFRARCRMFPSLVNCCTIDWFTAWPREALLSVSKSAFEVVDFGRDDLKEKISEMCMEIHTSVSDMADRFYNELKRRYYTTPTSYLELINLYLSMLTEKRKQLTTARDRVKNGLTKLLETNELVDNMKKELTALEPQLKIKSADTEALMERLAVDQEKADAVRKVVMEDEAVAKVKAEETQAIASDAQRDLDEALPALEAAVKALDALDKNDISEIRVFAKPPELVQTVMEAVCVLLGAKTDWASAKVVLGDSNFLKKLYDYDKDSIGQSLLNKLKKYIENPKFTPEAVEKVSRAAKSMCMWVRAMDLYAKVFRTVEPKRQKLASAQAELDTVMATLKEKQDKLAEVEKKIAELQKSYDDSVAEKQKLEKTMSLTSARLKRSGKLTTALADEKVRWEQSVEQFNIQIGNVVGDVFVAAACVAYYGAFTSTYRAELVQSWTDHCLEIDIPISEGATLANVLADAYEIRQWNTDGLPRDQVSTENAILVTRGRRWPLMIDPQEQANRWIRNKEAANGLKIIKLTDGNYLRTLENCIRIGMPVLLEDLAETLDPSLEPILLKQTFLQGGRMLIRLGDSDIEYDKQFRFYMTTKMSNPHYLPEVCIKVTIINFTVTKLGLEDQLLSDVVSLERPDLEEQRNQLIVKINADRNQLKAIEDRILKLLFESEGNILDNEDLINVLNDSKVTSGVIGGRLKEAETTEAKISVAREKYRVVATRGSVLYFVVADMAEVDPMYQFSLKYFKQLFNNTIQNSEKTSDLNKRLSILLDATTCDTYRNVARGLFEKDKLVFSFMLCVEIMKTAGTITDNQWNFFLRGSAALEKERPPKPEAAWLSQQLWNQTFDLNEDLPGFKGLHNDLAATPVWVQSGDMIIRANPETDEGYGPEPDELKEGEEQNEGQEGHVKGHWNKRLSSFQKLIFLKVFQEEKVTMAVTNFVKENLGTMFVEPPATDLATLYADMSNVTPLVFVLSTGSDPMGSFLRFAREKGYADRVHAISLGQGQGPVAEKLIMAAVKSGDWVFLQNCHLAASWMLAFEELVKTLAEKPSEVDADYRLFLSSMPAKTFPVAVLQNSVKVTNEPPKGLRANVKRAFTELTSTYFEEHILGMTWRRVVFGICFFHAIILERKKFGPLGWNIKYEFSESDRECALSNLQMFCTEGEIPWDALIYITGEITYGGRVTDGWDQRCLRSILRIFFHPDTLADEYKYSDSGTYYAPFKDNLTEYKDYIDSLPIIDNPEIFGLHDNANISFQIQETHSLVNTILDMQPRMGGGGGGKSSDEIAYELAENILEKLMDKLDLDEAKQDMFEPDSKGRLNSLTTVLIQEVDRFNKLLKVIKNSLRQLQKAIKGFVVMSEDLEMVYNAFLNNTVPDMWSKAAYPSLKSLSSWVKDLILRVASTANWIKNGGPKSFWISGFFYPQGFLTGTLQNHARKYDLPIDHLSFRFEILTEYREQADVIEAQAKLGFGEEMEMDQALNVPEDGVLIHGLFTDGYRWDNKERSCADSLPGEMNGTLPMLHMVPEMDFEPPETDYRSPLYKTSLRAGVLSTTGHSTNFVVTLHLPSNQPQDYWISKGAALLCQLTD</sequence>
<evidence type="ECO:0000256" key="6">
    <source>
        <dbReference type="ARBA" id="ARBA00022741"/>
    </source>
</evidence>
<dbReference type="FunFam" id="3.10.490.20:FF:000005">
    <property type="entry name" value="Dynein axonemal heavy chain 6"/>
    <property type="match status" value="1"/>
</dbReference>
<dbReference type="EnsemblMetazoa" id="CapteT211041">
    <property type="protein sequence ID" value="CapteP211041"/>
    <property type="gene ID" value="CapteG211041"/>
</dbReference>
<dbReference type="InterPro" id="IPR013602">
    <property type="entry name" value="Dynein_heavy_linker"/>
</dbReference>
<dbReference type="STRING" id="283909.R7V7Y7"/>
<comment type="similarity">
    <text evidence="2">Belongs to the dynein heavy chain family.</text>
</comment>
<dbReference type="InterPro" id="IPR003593">
    <property type="entry name" value="AAA+_ATPase"/>
</dbReference>
<dbReference type="InterPro" id="IPR042222">
    <property type="entry name" value="Dynein_2_N"/>
</dbReference>
<evidence type="ECO:0000313" key="19">
    <source>
        <dbReference type="Proteomes" id="UP000014760"/>
    </source>
</evidence>
<dbReference type="GO" id="GO:0008569">
    <property type="term" value="F:minus-end-directed microtubule motor activity"/>
    <property type="evidence" value="ECO:0007669"/>
    <property type="project" value="InterPro"/>
</dbReference>
<dbReference type="Proteomes" id="UP000014760">
    <property type="component" value="Unassembled WGS sequence"/>
</dbReference>
<keyword evidence="10" id="KW-0969">Cilium</keyword>
<dbReference type="SUPFAM" id="SSF52540">
    <property type="entry name" value="P-loop containing nucleoside triphosphate hydrolases"/>
    <property type="match status" value="4"/>
</dbReference>
<dbReference type="InterPro" id="IPR041658">
    <property type="entry name" value="AAA_lid_11"/>
</dbReference>
<keyword evidence="4" id="KW-0493">Microtubule</keyword>
<keyword evidence="12" id="KW-0206">Cytoskeleton</keyword>
<dbReference type="Gene3D" id="3.20.180.20">
    <property type="entry name" value="Dynein heavy chain, N-terminal domain 2"/>
    <property type="match status" value="1"/>
</dbReference>
<dbReference type="Pfam" id="PF12774">
    <property type="entry name" value="AAA_6"/>
    <property type="match status" value="1"/>
</dbReference>
<dbReference type="PANTHER" id="PTHR22878">
    <property type="entry name" value="DYNEIN HEAVY CHAIN 6, AXONEMAL-LIKE-RELATED"/>
    <property type="match status" value="1"/>
</dbReference>
<dbReference type="Gene3D" id="1.10.8.1220">
    <property type="match status" value="1"/>
</dbReference>
<dbReference type="FunFam" id="3.40.50.300:FF:000223">
    <property type="entry name" value="Dynein heavy chain 3, axonemal"/>
    <property type="match status" value="1"/>
</dbReference>
<dbReference type="Gene3D" id="3.40.50.300">
    <property type="entry name" value="P-loop containing nucleotide triphosphate hydrolases"/>
    <property type="match status" value="5"/>
</dbReference>
<dbReference type="FunFam" id="1.10.472.130:FF:000015">
    <property type="entry name" value="Dynein heavy chain 7"/>
    <property type="match status" value="1"/>
</dbReference>
<keyword evidence="6" id="KW-0547">Nucleotide-binding</keyword>
<feature type="coiled-coil region" evidence="14">
    <location>
        <begin position="2878"/>
        <end position="2941"/>
    </location>
</feature>
<dbReference type="Gene3D" id="1.10.472.130">
    <property type="match status" value="1"/>
</dbReference>
<dbReference type="FunFam" id="1.20.140.100:FF:000004">
    <property type="entry name" value="Dynein axonemal heavy chain 6"/>
    <property type="match status" value="1"/>
</dbReference>
<organism evidence="17">
    <name type="scientific">Capitella teleta</name>
    <name type="common">Polychaete worm</name>
    <dbReference type="NCBI Taxonomy" id="283909"/>
    <lineage>
        <taxon>Eukaryota</taxon>
        <taxon>Metazoa</taxon>
        <taxon>Spiralia</taxon>
        <taxon>Lophotrochozoa</taxon>
        <taxon>Annelida</taxon>
        <taxon>Polychaeta</taxon>
        <taxon>Sedentaria</taxon>
        <taxon>Scolecida</taxon>
        <taxon>Capitellidae</taxon>
        <taxon>Capitella</taxon>
    </lineage>
</organism>
<dbReference type="FunCoup" id="R7V7Y7">
    <property type="interactions" value="15"/>
</dbReference>
<keyword evidence="13" id="KW-0966">Cell projection</keyword>
<dbReference type="Gene3D" id="1.20.58.1120">
    <property type="match status" value="1"/>
</dbReference>
<dbReference type="GO" id="GO:0005874">
    <property type="term" value="C:microtubule"/>
    <property type="evidence" value="ECO:0007669"/>
    <property type="project" value="UniProtKB-KW"/>
</dbReference>
<dbReference type="FunFam" id="1.10.287.2620:FF:000001">
    <property type="entry name" value="Cytoplasmic dynein heavy chain 1"/>
    <property type="match status" value="1"/>
</dbReference>
<dbReference type="FunFam" id="1.20.1270.280:FF:000009">
    <property type="entry name" value="Dynein, axonemal, heavy chain 6"/>
    <property type="match status" value="1"/>
</dbReference>
<dbReference type="FunFam" id="3.40.50.300:FF:002141">
    <property type="entry name" value="Dynein heavy chain"/>
    <property type="match status" value="1"/>
</dbReference>
<dbReference type="Pfam" id="PF08393">
    <property type="entry name" value="DHC_N2"/>
    <property type="match status" value="1"/>
</dbReference>
<dbReference type="Pfam" id="PF12777">
    <property type="entry name" value="MT"/>
    <property type="match status" value="1"/>
</dbReference>
<dbReference type="InterPro" id="IPR024743">
    <property type="entry name" value="Dynein_HC_stalk"/>
</dbReference>
<dbReference type="InterPro" id="IPR043157">
    <property type="entry name" value="Dynein_AAA1S"/>
</dbReference>
<feature type="domain" description="AAA+ ATPase" evidence="16">
    <location>
        <begin position="510"/>
        <end position="612"/>
    </location>
</feature>
<dbReference type="InterPro" id="IPR035706">
    <property type="entry name" value="AAA_9"/>
</dbReference>
<feature type="compositionally biased region" description="Acidic residues" evidence="15">
    <location>
        <begin position="2473"/>
        <end position="2482"/>
    </location>
</feature>
<keyword evidence="11" id="KW-0505">Motor protein</keyword>
<reference evidence="19" key="1">
    <citation type="submission" date="2012-12" db="EMBL/GenBank/DDBJ databases">
        <authorList>
            <person name="Hellsten U."/>
            <person name="Grimwood J."/>
            <person name="Chapman J.A."/>
            <person name="Shapiro H."/>
            <person name="Aerts A."/>
            <person name="Otillar R.P."/>
            <person name="Terry A.Y."/>
            <person name="Boore J.L."/>
            <person name="Simakov O."/>
            <person name="Marletaz F."/>
            <person name="Cho S.-J."/>
            <person name="Edsinger-Gonzales E."/>
            <person name="Havlak P."/>
            <person name="Kuo D.-H."/>
            <person name="Larsson T."/>
            <person name="Lv J."/>
            <person name="Arendt D."/>
            <person name="Savage R."/>
            <person name="Osoegawa K."/>
            <person name="de Jong P."/>
            <person name="Lindberg D.R."/>
            <person name="Seaver E.C."/>
            <person name="Weisblat D.A."/>
            <person name="Putnam N.H."/>
            <person name="Grigoriev I.V."/>
            <person name="Rokhsar D.S."/>
        </authorList>
    </citation>
    <scope>NUCLEOTIDE SEQUENCE</scope>
    <source>
        <strain evidence="19">I ESC-2004</strain>
    </source>
</reference>
<dbReference type="HOGENOM" id="CLU_000038_3_0_1"/>
<reference evidence="18" key="3">
    <citation type="submission" date="2015-06" db="UniProtKB">
        <authorList>
            <consortium name="EnsemblMetazoa"/>
        </authorList>
    </citation>
    <scope>IDENTIFICATION</scope>
</reference>
<dbReference type="EMBL" id="AMQN01000703">
    <property type="status" value="NOT_ANNOTATED_CDS"/>
    <property type="molecule type" value="Genomic_DNA"/>
</dbReference>
<evidence type="ECO:0000256" key="10">
    <source>
        <dbReference type="ARBA" id="ARBA00023069"/>
    </source>
</evidence>
<dbReference type="Gene3D" id="1.10.8.720">
    <property type="entry name" value="Region D6 of dynein motor"/>
    <property type="match status" value="1"/>
</dbReference>
<dbReference type="InterPro" id="IPR042219">
    <property type="entry name" value="AAA_lid_11_sf"/>
</dbReference>
<dbReference type="CDD" id="cd00009">
    <property type="entry name" value="AAA"/>
    <property type="match status" value="1"/>
</dbReference>
<dbReference type="OMA" id="VESFDWQ"/>
<dbReference type="FunFam" id="3.20.180.20:FF:000004">
    <property type="entry name" value="Dynein axonemal heavy chain 6"/>
    <property type="match status" value="1"/>
</dbReference>
<dbReference type="GO" id="GO:0005930">
    <property type="term" value="C:axoneme"/>
    <property type="evidence" value="ECO:0007669"/>
    <property type="project" value="UniProtKB-SubCell"/>
</dbReference>
<dbReference type="Gene3D" id="1.20.1270.280">
    <property type="match status" value="1"/>
</dbReference>
<dbReference type="Gene3D" id="6.10.140.1060">
    <property type="match status" value="1"/>
</dbReference>
<dbReference type="Gene3D" id="1.10.287.2620">
    <property type="match status" value="1"/>
</dbReference>
<evidence type="ECO:0000256" key="14">
    <source>
        <dbReference type="SAM" id="Coils"/>
    </source>
</evidence>
<dbReference type="Gene3D" id="1.20.140.100">
    <property type="entry name" value="Dynein heavy chain, N-terminal domain 2"/>
    <property type="match status" value="1"/>
</dbReference>
<dbReference type="InterPro" id="IPR041228">
    <property type="entry name" value="Dynein_C"/>
</dbReference>
<proteinExistence type="inferred from homology"/>
<dbReference type="Pfam" id="PF12775">
    <property type="entry name" value="AAA_7"/>
    <property type="match status" value="1"/>
</dbReference>
<dbReference type="InterPro" id="IPR026983">
    <property type="entry name" value="DHC"/>
</dbReference>
<dbReference type="Pfam" id="PF18198">
    <property type="entry name" value="AAA_lid_11"/>
    <property type="match status" value="1"/>
</dbReference>
<dbReference type="InterPro" id="IPR042228">
    <property type="entry name" value="Dynein_linker_3"/>
</dbReference>
<evidence type="ECO:0000256" key="11">
    <source>
        <dbReference type="ARBA" id="ARBA00023175"/>
    </source>
</evidence>
<dbReference type="GO" id="GO:0030286">
    <property type="term" value="C:dynein complex"/>
    <property type="evidence" value="ECO:0007669"/>
    <property type="project" value="UniProtKB-KW"/>
</dbReference>
<dbReference type="Pfam" id="PF17857">
    <property type="entry name" value="AAA_lid_1"/>
    <property type="match status" value="1"/>
</dbReference>
<comment type="subcellular location">
    <subcellularLocation>
        <location evidence="1">Cytoplasm</location>
        <location evidence="1">Cytoskeleton</location>
        <location evidence="1">Cilium axoneme</location>
    </subcellularLocation>
</comment>
<evidence type="ECO:0000256" key="8">
    <source>
        <dbReference type="ARBA" id="ARBA00023017"/>
    </source>
</evidence>
<dbReference type="FunFam" id="3.40.50.300:FF:001143">
    <property type="entry name" value="Dynein axonemal heavy chain 6"/>
    <property type="match status" value="1"/>
</dbReference>
<keyword evidence="8" id="KW-0243">Dynein</keyword>
<dbReference type="Pfam" id="PF12781">
    <property type="entry name" value="AAA_9"/>
    <property type="match status" value="1"/>
</dbReference>
<keyword evidence="19" id="KW-1185">Reference proteome</keyword>
<accession>R7V7Y7</accession>
<dbReference type="FunFam" id="1.20.920.20:FF:000006">
    <property type="entry name" value="Dynein, axonemal, heavy chain 6"/>
    <property type="match status" value="1"/>
</dbReference>
<name>R7V7Y7_CAPTE</name>
<evidence type="ECO:0000256" key="13">
    <source>
        <dbReference type="ARBA" id="ARBA00023273"/>
    </source>
</evidence>
<dbReference type="Gene3D" id="1.10.8.710">
    <property type="match status" value="1"/>
</dbReference>
<dbReference type="SMART" id="SM00382">
    <property type="entry name" value="AAA"/>
    <property type="match status" value="2"/>
</dbReference>
<evidence type="ECO:0000256" key="15">
    <source>
        <dbReference type="SAM" id="MobiDB-lite"/>
    </source>
</evidence>
<dbReference type="InterPro" id="IPR041589">
    <property type="entry name" value="DNAH3_AAA_lid_1"/>
</dbReference>
<dbReference type="Gene3D" id="1.20.920.30">
    <property type="match status" value="1"/>
</dbReference>
<dbReference type="FunFam" id="3.40.50.300:FF:000362">
    <property type="entry name" value="Dynein, axonemal, heavy chain 6"/>
    <property type="match status" value="1"/>
</dbReference>
<evidence type="ECO:0000256" key="9">
    <source>
        <dbReference type="ARBA" id="ARBA00023054"/>
    </source>
</evidence>
<feature type="coiled-coil region" evidence="14">
    <location>
        <begin position="1921"/>
        <end position="1969"/>
    </location>
</feature>
<dbReference type="FunFam" id="1.10.8.1220:FF:000001">
    <property type="entry name" value="Dynein axonemal heavy chain 5"/>
    <property type="match status" value="1"/>
</dbReference>
<dbReference type="OrthoDB" id="5593012at2759"/>
<dbReference type="GO" id="GO:0045505">
    <property type="term" value="F:dynein intermediate chain binding"/>
    <property type="evidence" value="ECO:0007669"/>
    <property type="project" value="InterPro"/>
</dbReference>
<reference evidence="17 19" key="2">
    <citation type="journal article" date="2013" name="Nature">
        <title>Insights into bilaterian evolution from three spiralian genomes.</title>
        <authorList>
            <person name="Simakov O."/>
            <person name="Marletaz F."/>
            <person name="Cho S.J."/>
            <person name="Edsinger-Gonzales E."/>
            <person name="Havlak P."/>
            <person name="Hellsten U."/>
            <person name="Kuo D.H."/>
            <person name="Larsson T."/>
            <person name="Lv J."/>
            <person name="Arendt D."/>
            <person name="Savage R."/>
            <person name="Osoegawa K."/>
            <person name="de Jong P."/>
            <person name="Grimwood J."/>
            <person name="Chapman J.A."/>
            <person name="Shapiro H."/>
            <person name="Aerts A."/>
            <person name="Otillar R.P."/>
            <person name="Terry A.Y."/>
            <person name="Boore J.L."/>
            <person name="Grigoriev I.V."/>
            <person name="Lindberg D.R."/>
            <person name="Seaver E.C."/>
            <person name="Weisblat D.A."/>
            <person name="Putnam N.H."/>
            <person name="Rokhsar D.S."/>
        </authorList>
    </citation>
    <scope>NUCLEOTIDE SEQUENCE</scope>
    <source>
        <strain evidence="17 19">I ESC-2004</strain>
    </source>
</reference>
<dbReference type="FunFam" id="1.10.8.710:FF:000004">
    <property type="entry name" value="Dynein axonemal heavy chain 6"/>
    <property type="match status" value="1"/>
</dbReference>
<dbReference type="Gene3D" id="3.10.490.20">
    <property type="match status" value="1"/>
</dbReference>
<dbReference type="InterPro" id="IPR004273">
    <property type="entry name" value="Dynein_heavy_D6_P-loop"/>
</dbReference>
<evidence type="ECO:0000313" key="17">
    <source>
        <dbReference type="EMBL" id="ELU14607.1"/>
    </source>
</evidence>
<dbReference type="GO" id="GO:0007018">
    <property type="term" value="P:microtubule-based movement"/>
    <property type="evidence" value="ECO:0007669"/>
    <property type="project" value="InterPro"/>
</dbReference>
<evidence type="ECO:0000256" key="3">
    <source>
        <dbReference type="ARBA" id="ARBA00022490"/>
    </source>
</evidence>
<evidence type="ECO:0000256" key="4">
    <source>
        <dbReference type="ARBA" id="ARBA00022701"/>
    </source>
</evidence>
<dbReference type="FunFam" id="1.10.8.720:FF:000007">
    <property type="entry name" value="Dynein axonemal heavy chain 6"/>
    <property type="match status" value="1"/>
</dbReference>
<dbReference type="InterPro" id="IPR035699">
    <property type="entry name" value="AAA_6"/>
</dbReference>